<dbReference type="KEGG" id="sri:SELR_pSRC101290"/>
<name>I0GVZ9_SELRL</name>
<evidence type="ECO:0000313" key="1">
    <source>
        <dbReference type="EMBL" id="BAL84936.1"/>
    </source>
</evidence>
<dbReference type="AlphaFoldDB" id="I0GVZ9"/>
<protein>
    <submittedName>
        <fullName evidence="1">Uncharacterized protein</fullName>
    </submittedName>
</protein>
<dbReference type="EMBL" id="AP012299">
    <property type="protein sequence ID" value="BAL84936.1"/>
    <property type="molecule type" value="Genomic_DNA"/>
</dbReference>
<organism evidence="1 2">
    <name type="scientific">Selenomonas ruminantium subsp. lactilytica (strain NBRC 103574 / TAM6421)</name>
    <dbReference type="NCBI Taxonomy" id="927704"/>
    <lineage>
        <taxon>Bacteria</taxon>
        <taxon>Bacillati</taxon>
        <taxon>Bacillota</taxon>
        <taxon>Negativicutes</taxon>
        <taxon>Selenomonadales</taxon>
        <taxon>Selenomonadaceae</taxon>
        <taxon>Selenomonas</taxon>
    </lineage>
</organism>
<evidence type="ECO:0000313" key="2">
    <source>
        <dbReference type="Proteomes" id="UP000007887"/>
    </source>
</evidence>
<dbReference type="PATRIC" id="fig|927704.6.peg.3051"/>
<gene>
    <name evidence="1" type="ordered locus">SELR_pSRC101290</name>
</gene>
<accession>I0GVZ9</accession>
<reference evidence="1 2" key="1">
    <citation type="submission" date="2011-10" db="EMBL/GenBank/DDBJ databases">
        <title>Whole genome sequence of Selenomonas ruminantium subsp. lactilytica TAM6421.</title>
        <authorList>
            <person name="Oguchi A."/>
            <person name="Ankai A."/>
            <person name="Kaneko J."/>
            <person name="Yamada-Narita S."/>
            <person name="Fukui S."/>
            <person name="Takahashi M."/>
            <person name="Onodera T."/>
            <person name="Kojima S."/>
            <person name="Fushimi T."/>
            <person name="Abe N."/>
            <person name="Kamio Y."/>
            <person name="Yamazaki S."/>
            <person name="Fujita N."/>
        </authorList>
    </citation>
    <scope>NUCLEOTIDE SEQUENCE [LARGE SCALE GENOMIC DNA]</scope>
    <source>
        <strain evidence="2">NBRC 103574 / TAM6421</strain>
        <plasmid evidence="1 2">pSRC1</plasmid>
    </source>
</reference>
<dbReference type="Proteomes" id="UP000007887">
    <property type="component" value="Plasmid pSRC1"/>
</dbReference>
<sequence>MIASRNTIRILDTPAFDTYALKGASKEEIKSVEQGKN</sequence>
<geneLocation type="plasmid" evidence="1 2">
    <name>pSRC1</name>
</geneLocation>
<proteinExistence type="predicted"/>
<keyword evidence="1" id="KW-0614">Plasmid</keyword>
<dbReference type="HOGENOM" id="CLU_3348530_0_0_9"/>